<evidence type="ECO:0000313" key="13">
    <source>
        <dbReference type="Proteomes" id="UP001140513"/>
    </source>
</evidence>
<feature type="transmembrane region" description="Helical" evidence="10">
    <location>
        <begin position="163"/>
        <end position="188"/>
    </location>
</feature>
<protein>
    <recommendedName>
        <fullName evidence="10">Palmitoyltransferase</fullName>
        <ecNumber evidence="10">2.3.1.225</ecNumber>
    </recommendedName>
</protein>
<dbReference type="Proteomes" id="UP001140513">
    <property type="component" value="Unassembled WGS sequence"/>
</dbReference>
<keyword evidence="2 10" id="KW-0808">Transferase</keyword>
<dbReference type="Pfam" id="PF01529">
    <property type="entry name" value="DHHC"/>
    <property type="match status" value="1"/>
</dbReference>
<keyword evidence="6" id="KW-0564">Palmitate</keyword>
<evidence type="ECO:0000256" key="9">
    <source>
        <dbReference type="ARBA" id="ARBA00048048"/>
    </source>
</evidence>
<evidence type="ECO:0000259" key="11">
    <source>
        <dbReference type="Pfam" id="PF01529"/>
    </source>
</evidence>
<dbReference type="EC" id="2.3.1.225" evidence="10"/>
<evidence type="ECO:0000256" key="10">
    <source>
        <dbReference type="RuleBase" id="RU079119"/>
    </source>
</evidence>
<dbReference type="InterPro" id="IPR039859">
    <property type="entry name" value="PFA4/ZDH16/20/ERF2-like"/>
</dbReference>
<feature type="transmembrane region" description="Helical" evidence="10">
    <location>
        <begin position="13"/>
        <end position="35"/>
    </location>
</feature>
<keyword evidence="5 10" id="KW-0472">Membrane</keyword>
<evidence type="ECO:0000256" key="6">
    <source>
        <dbReference type="ARBA" id="ARBA00023139"/>
    </source>
</evidence>
<dbReference type="RefSeq" id="XP_056075588.1">
    <property type="nucleotide sequence ID" value="XM_056212115.1"/>
</dbReference>
<keyword evidence="13" id="KW-1185">Reference proteome</keyword>
<evidence type="ECO:0000256" key="8">
    <source>
        <dbReference type="ARBA" id="ARBA00023315"/>
    </source>
</evidence>
<dbReference type="PROSITE" id="PS50216">
    <property type="entry name" value="DHHC"/>
    <property type="match status" value="1"/>
</dbReference>
<comment type="subcellular location">
    <subcellularLocation>
        <location evidence="1">Membrane</location>
        <topology evidence="1">Multi-pass membrane protein</topology>
    </subcellularLocation>
</comment>
<sequence>MAFAKELWETLRAAVWGAFFPFLLFAQVVVPVYLIDVRLTMFVLAARDDEGWAMYNMPKDSGTALGAAIAVAVLSKVFLLLWVIPLGYCLWSYYWVARRWKPVSAPKTPTKQVKAHSQERRYCDRCKIFRGDRTYHCRDNEKCLPYYDHTCFWWTGGVWLHNVQAYVVFLFFLPVYHLYIFGISLWVLISPKKYLQANVYIALGVPSILALLISGGVAFVYIRHLVFWNILDNEVDHGVWYLNDDGEAQFWDPKKEHSSTNPWSKGWRANLRAFFSNELRDTIECYHQEEMPILLRPLEVTSRRANASSTGFESDIELGTLVRRSQSTA</sequence>
<reference evidence="12" key="1">
    <citation type="submission" date="2022-10" db="EMBL/GenBank/DDBJ databases">
        <title>Tapping the CABI collections for fungal endophytes: first genome assemblies for Collariella, Neodidymelliopsis, Ascochyta clinopodiicola, Didymella pomorum, Didymosphaeria variabile, Neocosmospora piperis and Neocucurbitaria cava.</title>
        <authorList>
            <person name="Hill R."/>
        </authorList>
    </citation>
    <scope>NUCLEOTIDE SEQUENCE</scope>
    <source>
        <strain evidence="12">IMI 356815</strain>
    </source>
</reference>
<feature type="transmembrane region" description="Helical" evidence="10">
    <location>
        <begin position="200"/>
        <end position="222"/>
    </location>
</feature>
<comment type="catalytic activity">
    <reaction evidence="9 10">
        <text>L-cysteinyl-[protein] + hexadecanoyl-CoA = S-hexadecanoyl-L-cysteinyl-[protein] + CoA</text>
        <dbReference type="Rhea" id="RHEA:36683"/>
        <dbReference type="Rhea" id="RHEA-COMP:10131"/>
        <dbReference type="Rhea" id="RHEA-COMP:11032"/>
        <dbReference type="ChEBI" id="CHEBI:29950"/>
        <dbReference type="ChEBI" id="CHEBI:57287"/>
        <dbReference type="ChEBI" id="CHEBI:57379"/>
        <dbReference type="ChEBI" id="CHEBI:74151"/>
        <dbReference type="EC" id="2.3.1.225"/>
    </reaction>
</comment>
<dbReference type="EMBL" id="JAPEUX010000002">
    <property type="protein sequence ID" value="KAJ4358729.1"/>
    <property type="molecule type" value="Genomic_DNA"/>
</dbReference>
<dbReference type="GeneID" id="80906843"/>
<dbReference type="PANTHER" id="PTHR22883">
    <property type="entry name" value="ZINC FINGER DHHC DOMAIN CONTAINING PROTEIN"/>
    <property type="match status" value="1"/>
</dbReference>
<organism evidence="12 13">
    <name type="scientific">Didymosphaeria variabile</name>
    <dbReference type="NCBI Taxonomy" id="1932322"/>
    <lineage>
        <taxon>Eukaryota</taxon>
        <taxon>Fungi</taxon>
        <taxon>Dikarya</taxon>
        <taxon>Ascomycota</taxon>
        <taxon>Pezizomycotina</taxon>
        <taxon>Dothideomycetes</taxon>
        <taxon>Pleosporomycetidae</taxon>
        <taxon>Pleosporales</taxon>
        <taxon>Massarineae</taxon>
        <taxon>Didymosphaeriaceae</taxon>
        <taxon>Didymosphaeria</taxon>
    </lineage>
</organism>
<feature type="transmembrane region" description="Helical" evidence="10">
    <location>
        <begin position="64"/>
        <end position="94"/>
    </location>
</feature>
<keyword evidence="8 10" id="KW-0012">Acyltransferase</keyword>
<evidence type="ECO:0000256" key="3">
    <source>
        <dbReference type="ARBA" id="ARBA00022692"/>
    </source>
</evidence>
<keyword evidence="3 10" id="KW-0812">Transmembrane</keyword>
<gene>
    <name evidence="12" type="ORF">N0V89_003313</name>
</gene>
<comment type="caution">
    <text evidence="12">The sequence shown here is derived from an EMBL/GenBank/DDBJ whole genome shotgun (WGS) entry which is preliminary data.</text>
</comment>
<dbReference type="GO" id="GO:0019706">
    <property type="term" value="F:protein-cysteine S-palmitoyltransferase activity"/>
    <property type="evidence" value="ECO:0007669"/>
    <property type="project" value="UniProtKB-EC"/>
</dbReference>
<keyword evidence="7" id="KW-0449">Lipoprotein</keyword>
<dbReference type="GO" id="GO:0005794">
    <property type="term" value="C:Golgi apparatus"/>
    <property type="evidence" value="ECO:0007669"/>
    <property type="project" value="TreeGrafter"/>
</dbReference>
<evidence type="ECO:0000256" key="4">
    <source>
        <dbReference type="ARBA" id="ARBA00022989"/>
    </source>
</evidence>
<dbReference type="InterPro" id="IPR001594">
    <property type="entry name" value="Palmitoyltrfase_DHHC"/>
</dbReference>
<dbReference type="GO" id="GO:0016020">
    <property type="term" value="C:membrane"/>
    <property type="evidence" value="ECO:0007669"/>
    <property type="project" value="UniProtKB-SubCell"/>
</dbReference>
<dbReference type="AlphaFoldDB" id="A0A9W8XUA1"/>
<name>A0A9W8XUA1_9PLEO</name>
<proteinExistence type="inferred from homology"/>
<evidence type="ECO:0000256" key="1">
    <source>
        <dbReference type="ARBA" id="ARBA00004141"/>
    </source>
</evidence>
<dbReference type="OrthoDB" id="3777395at2759"/>
<comment type="domain">
    <text evidence="10">The DHHC domain is required for palmitoyltransferase activity.</text>
</comment>
<dbReference type="GO" id="GO:0006612">
    <property type="term" value="P:protein targeting to membrane"/>
    <property type="evidence" value="ECO:0007669"/>
    <property type="project" value="TreeGrafter"/>
</dbReference>
<evidence type="ECO:0000313" key="12">
    <source>
        <dbReference type="EMBL" id="KAJ4358729.1"/>
    </source>
</evidence>
<feature type="domain" description="Palmitoyltransferase DHHC" evidence="11">
    <location>
        <begin position="117"/>
        <end position="223"/>
    </location>
</feature>
<dbReference type="GO" id="GO:0005783">
    <property type="term" value="C:endoplasmic reticulum"/>
    <property type="evidence" value="ECO:0007669"/>
    <property type="project" value="TreeGrafter"/>
</dbReference>
<evidence type="ECO:0000256" key="7">
    <source>
        <dbReference type="ARBA" id="ARBA00023288"/>
    </source>
</evidence>
<keyword evidence="4 10" id="KW-1133">Transmembrane helix</keyword>
<evidence type="ECO:0000256" key="2">
    <source>
        <dbReference type="ARBA" id="ARBA00022679"/>
    </source>
</evidence>
<accession>A0A9W8XUA1</accession>
<comment type="similarity">
    <text evidence="10">Belongs to the DHHC palmitoyltransferase family.</text>
</comment>
<evidence type="ECO:0000256" key="5">
    <source>
        <dbReference type="ARBA" id="ARBA00023136"/>
    </source>
</evidence>